<dbReference type="Pfam" id="PF13708">
    <property type="entry name" value="DUF4942"/>
    <property type="match status" value="1"/>
</dbReference>
<dbReference type="PROSITE" id="PS00092">
    <property type="entry name" value="N6_MTASE"/>
    <property type="match status" value="1"/>
</dbReference>
<dbReference type="GO" id="GO:0003676">
    <property type="term" value="F:nucleic acid binding"/>
    <property type="evidence" value="ECO:0007669"/>
    <property type="project" value="InterPro"/>
</dbReference>
<evidence type="ECO:0000313" key="2">
    <source>
        <dbReference type="EMBL" id="SNR99907.1"/>
    </source>
</evidence>
<dbReference type="InterPro" id="IPR031339">
    <property type="entry name" value="DUF4942"/>
</dbReference>
<organism evidence="2 3">
    <name type="scientific">Humidesulfovibrio mexicanus</name>
    <dbReference type="NCBI Taxonomy" id="147047"/>
    <lineage>
        <taxon>Bacteria</taxon>
        <taxon>Pseudomonadati</taxon>
        <taxon>Thermodesulfobacteriota</taxon>
        <taxon>Desulfovibrionia</taxon>
        <taxon>Desulfovibrionales</taxon>
        <taxon>Desulfovibrionaceae</taxon>
        <taxon>Humidesulfovibrio</taxon>
    </lineage>
</organism>
<evidence type="ECO:0000259" key="1">
    <source>
        <dbReference type="Pfam" id="PF13708"/>
    </source>
</evidence>
<gene>
    <name evidence="2" type="ORF">SAMN04488503_2265</name>
</gene>
<dbReference type="OrthoDB" id="5333905at2"/>
<sequence length="539" mass="61915">MDQATNSRPRQNILQSIIDADQDFEWYPTTEAMLSVVAADIKAKAWSVPHRYRDKLTGILDIGAGDGRALRYFKEHCEAHKLMAIEKSSILAQQWPEYVFPVGCDFMAQSLIDKPVETIFCNPPYSEYAEWACKIIREGFFFAAYLIIPRRWKENREIQDAIEKRELKTEVLWSGDFLNAERAARATVDIVRIAYSGDRYGGSECDPFGAWFDGQFEFHAAPEFQEVEGESLRDKALVSGRNLVEALEALYHDELARLYASYKAITALDVQTLKDIGVEKEAIRGALREKIKNLKNKYWQEVFNNLDKVTTRLTSKSRKALLERLMHAANVDFDASNVYTVLIWVVKNANQYFDQQLVEVFKHLSCQNSTIPYKSNQHFLDGSWRSRNGWDLREGKLGQYALDYRFILEGHYFSKEYSWSRDDYRAETLQDICTIARNLGFEGVSDRNLRGREWTPGVWREAYFDGGVLLAAKVYLNGNMHLKFHREFMGRLNVEAGRLLGWVTSQRQAEEEMGDHAAKGAWRSSFALDMASVPALAAA</sequence>
<dbReference type="GO" id="GO:0032259">
    <property type="term" value="P:methylation"/>
    <property type="evidence" value="ECO:0007669"/>
    <property type="project" value="InterPro"/>
</dbReference>
<protein>
    <recommendedName>
        <fullName evidence="1">DUF4942 domain-containing protein</fullName>
    </recommendedName>
</protein>
<keyword evidence="3" id="KW-1185">Reference proteome</keyword>
<dbReference type="CDD" id="cd02440">
    <property type="entry name" value="AdoMet_MTases"/>
    <property type="match status" value="1"/>
</dbReference>
<dbReference type="InterPro" id="IPR002052">
    <property type="entry name" value="DNA_methylase_N6_adenine_CS"/>
</dbReference>
<dbReference type="EMBL" id="FZOC01000004">
    <property type="protein sequence ID" value="SNR99907.1"/>
    <property type="molecule type" value="Genomic_DNA"/>
</dbReference>
<accession>A0A239AWC6</accession>
<reference evidence="2 3" key="1">
    <citation type="submission" date="2017-06" db="EMBL/GenBank/DDBJ databases">
        <authorList>
            <person name="Kim H.J."/>
            <person name="Triplett B.A."/>
        </authorList>
    </citation>
    <scope>NUCLEOTIDE SEQUENCE [LARGE SCALE GENOMIC DNA]</scope>
    <source>
        <strain evidence="2 3">DSM 13116</strain>
    </source>
</reference>
<dbReference type="InterPro" id="IPR029063">
    <property type="entry name" value="SAM-dependent_MTases_sf"/>
</dbReference>
<dbReference type="RefSeq" id="WP_089274469.1">
    <property type="nucleotide sequence ID" value="NZ_FZOC01000004.1"/>
</dbReference>
<name>A0A239AWC6_9BACT</name>
<dbReference type="GO" id="GO:0008168">
    <property type="term" value="F:methyltransferase activity"/>
    <property type="evidence" value="ECO:0007669"/>
    <property type="project" value="InterPro"/>
</dbReference>
<dbReference type="SUPFAM" id="SSF53335">
    <property type="entry name" value="S-adenosyl-L-methionine-dependent methyltransferases"/>
    <property type="match status" value="1"/>
</dbReference>
<evidence type="ECO:0000313" key="3">
    <source>
        <dbReference type="Proteomes" id="UP000198324"/>
    </source>
</evidence>
<feature type="domain" description="DUF4942" evidence="1">
    <location>
        <begin position="292"/>
        <end position="497"/>
    </location>
</feature>
<dbReference type="AlphaFoldDB" id="A0A239AWC6"/>
<proteinExistence type="predicted"/>
<dbReference type="Proteomes" id="UP000198324">
    <property type="component" value="Unassembled WGS sequence"/>
</dbReference>